<reference evidence="10" key="1">
    <citation type="submission" date="2022-10" db="EMBL/GenBank/DDBJ databases">
        <title>Description of Fervidibacillus gen. nov. in the family Fervidibacillaceae fam. nov. with two species, Fervidibacillus albus sp. nov., and Fervidibacillus halotolerans sp. nov., isolated from tidal flat sediments.</title>
        <authorList>
            <person name="Kwon K.K."/>
            <person name="Yang S.-H."/>
        </authorList>
    </citation>
    <scope>NUCLEOTIDE SEQUENCE</scope>
    <source>
        <strain evidence="10">JCM 19140</strain>
    </source>
</reference>
<dbReference type="HAMAP" id="MF_00158">
    <property type="entry name" value="PanC"/>
    <property type="match status" value="1"/>
</dbReference>
<name>A0AAE3IUK0_9BACI</name>
<keyword evidence="4 9" id="KW-0436">Ligase</keyword>
<dbReference type="SUPFAM" id="SSF52374">
    <property type="entry name" value="Nucleotidylyl transferase"/>
    <property type="match status" value="1"/>
</dbReference>
<dbReference type="Gene3D" id="3.30.1300.10">
    <property type="entry name" value="Pantoate-beta-alanine ligase, C-terminal domain"/>
    <property type="match status" value="1"/>
</dbReference>
<keyword evidence="3 9" id="KW-0963">Cytoplasm</keyword>
<dbReference type="AlphaFoldDB" id="A0AAE3IUK0"/>
<evidence type="ECO:0000256" key="4">
    <source>
        <dbReference type="ARBA" id="ARBA00022598"/>
    </source>
</evidence>
<evidence type="ECO:0000256" key="1">
    <source>
        <dbReference type="ARBA" id="ARBA00004990"/>
    </source>
</evidence>
<dbReference type="GO" id="GO:0004592">
    <property type="term" value="F:pantoate-beta-alanine ligase activity"/>
    <property type="evidence" value="ECO:0007669"/>
    <property type="project" value="UniProtKB-UniRule"/>
</dbReference>
<dbReference type="PANTHER" id="PTHR21299:SF1">
    <property type="entry name" value="PANTOATE--BETA-ALANINE LIGASE"/>
    <property type="match status" value="1"/>
</dbReference>
<evidence type="ECO:0000313" key="11">
    <source>
        <dbReference type="Proteomes" id="UP001209318"/>
    </source>
</evidence>
<dbReference type="NCBIfam" id="TIGR00018">
    <property type="entry name" value="panC"/>
    <property type="match status" value="1"/>
</dbReference>
<feature type="binding site" evidence="9">
    <location>
        <position position="176"/>
    </location>
    <ligand>
        <name>ATP</name>
        <dbReference type="ChEBI" id="CHEBI:30616"/>
    </ligand>
</feature>
<feature type="binding site" evidence="9">
    <location>
        <begin position="147"/>
        <end position="150"/>
    </location>
    <ligand>
        <name>ATP</name>
        <dbReference type="ChEBI" id="CHEBI:30616"/>
    </ligand>
</feature>
<dbReference type="RefSeq" id="WP_263072926.1">
    <property type="nucleotide sequence ID" value="NZ_JAOUSF010000003.1"/>
</dbReference>
<comment type="miscellaneous">
    <text evidence="9">The reaction proceeds by a bi uni uni bi ping pong mechanism.</text>
</comment>
<dbReference type="FunFam" id="3.40.50.620:FF:000013">
    <property type="entry name" value="Pantothenate synthetase"/>
    <property type="match status" value="1"/>
</dbReference>
<evidence type="ECO:0000256" key="6">
    <source>
        <dbReference type="ARBA" id="ARBA00022741"/>
    </source>
</evidence>
<accession>A0AAE3IUK0</accession>
<dbReference type="InterPro" id="IPR014729">
    <property type="entry name" value="Rossmann-like_a/b/a_fold"/>
</dbReference>
<dbReference type="InterPro" id="IPR003721">
    <property type="entry name" value="Pantoate_ligase"/>
</dbReference>
<feature type="binding site" evidence="9">
    <location>
        <begin position="30"/>
        <end position="37"/>
    </location>
    <ligand>
        <name>ATP</name>
        <dbReference type="ChEBI" id="CHEBI:30616"/>
    </ligand>
</feature>
<dbReference type="GO" id="GO:0005524">
    <property type="term" value="F:ATP binding"/>
    <property type="evidence" value="ECO:0007669"/>
    <property type="project" value="UniProtKB-KW"/>
</dbReference>
<feature type="binding site" evidence="9">
    <location>
        <begin position="184"/>
        <end position="187"/>
    </location>
    <ligand>
        <name>ATP</name>
        <dbReference type="ChEBI" id="CHEBI:30616"/>
    </ligand>
</feature>
<feature type="binding site" evidence="9">
    <location>
        <position position="153"/>
    </location>
    <ligand>
        <name>(R)-pantoate</name>
        <dbReference type="ChEBI" id="CHEBI:15980"/>
    </ligand>
</feature>
<dbReference type="NCBIfam" id="TIGR00125">
    <property type="entry name" value="cyt_tran_rel"/>
    <property type="match status" value="1"/>
</dbReference>
<evidence type="ECO:0000256" key="2">
    <source>
        <dbReference type="ARBA" id="ARBA00009256"/>
    </source>
</evidence>
<dbReference type="Proteomes" id="UP001209318">
    <property type="component" value="Unassembled WGS sequence"/>
</dbReference>
<dbReference type="EMBL" id="JAOUSF010000003">
    <property type="protein sequence ID" value="MCU9613686.1"/>
    <property type="molecule type" value="Genomic_DNA"/>
</dbReference>
<keyword evidence="6 9" id="KW-0547">Nucleotide-binding</keyword>
<dbReference type="Pfam" id="PF02569">
    <property type="entry name" value="Pantoate_ligase"/>
    <property type="match status" value="1"/>
</dbReference>
<dbReference type="GO" id="GO:0005829">
    <property type="term" value="C:cytosol"/>
    <property type="evidence" value="ECO:0007669"/>
    <property type="project" value="TreeGrafter"/>
</dbReference>
<dbReference type="PANTHER" id="PTHR21299">
    <property type="entry name" value="CYTIDYLATE KINASE/PANTOATE-BETA-ALANINE LIGASE"/>
    <property type="match status" value="1"/>
</dbReference>
<comment type="subcellular location">
    <subcellularLocation>
        <location evidence="9">Cytoplasm</location>
    </subcellularLocation>
</comment>
<gene>
    <name evidence="9 10" type="primary">panC</name>
    <name evidence="10" type="ORF">OEV98_08945</name>
</gene>
<comment type="function">
    <text evidence="9">Catalyzes the condensation of pantoate with beta-alanine in an ATP-dependent reaction via a pantoyl-adenylate intermediate.</text>
</comment>
<proteinExistence type="inferred from homology"/>
<dbReference type="InterPro" id="IPR042176">
    <property type="entry name" value="Pantoate_ligase_C"/>
</dbReference>
<sequence>MRIITTIKEMKAISREAIHTGKSIGFVPTMGYLHDGHLTLANKAKQENDIVIMSIFVNPLQFGPNEDFASYPRDRKRDEQLAESVGVDYVFYPTVEEMYPRSMEIEIKVKSRVNVLCGRNRIGHFDGVATVLIKLFSIVQPTNAYFGLKDAQQVAVVDGLIADLNLPVQLNAVETVREEDGLAKSSRNVYLTEVERGQAKELYQSLLYGKKLIEQGERNPDAVISKMKDYLIERINGSIEYIELYSYPELATINECHGKIIIALAVKFSQARLIDNIILYV</sequence>
<evidence type="ECO:0000256" key="3">
    <source>
        <dbReference type="ARBA" id="ARBA00022490"/>
    </source>
</evidence>
<dbReference type="InterPro" id="IPR004821">
    <property type="entry name" value="Cyt_trans-like"/>
</dbReference>
<comment type="caution">
    <text evidence="10">The sequence shown here is derived from an EMBL/GenBank/DDBJ whole genome shotgun (WGS) entry which is preliminary data.</text>
</comment>
<comment type="catalytic activity">
    <reaction evidence="8 9">
        <text>(R)-pantoate + beta-alanine + ATP = (R)-pantothenate + AMP + diphosphate + H(+)</text>
        <dbReference type="Rhea" id="RHEA:10912"/>
        <dbReference type="ChEBI" id="CHEBI:15378"/>
        <dbReference type="ChEBI" id="CHEBI:15980"/>
        <dbReference type="ChEBI" id="CHEBI:29032"/>
        <dbReference type="ChEBI" id="CHEBI:30616"/>
        <dbReference type="ChEBI" id="CHEBI:33019"/>
        <dbReference type="ChEBI" id="CHEBI:57966"/>
        <dbReference type="ChEBI" id="CHEBI:456215"/>
        <dbReference type="EC" id="6.3.2.1"/>
    </reaction>
</comment>
<evidence type="ECO:0000256" key="9">
    <source>
        <dbReference type="HAMAP-Rule" id="MF_00158"/>
    </source>
</evidence>
<evidence type="ECO:0000313" key="10">
    <source>
        <dbReference type="EMBL" id="MCU9613686.1"/>
    </source>
</evidence>
<comment type="pathway">
    <text evidence="1 9">Cofactor biosynthesis; (R)-pantothenate biosynthesis; (R)-pantothenate from (R)-pantoate and beta-alanine: step 1/1.</text>
</comment>
<dbReference type="EC" id="6.3.2.1" evidence="9"/>
<feature type="active site" description="Proton donor" evidence="9">
    <location>
        <position position="37"/>
    </location>
</feature>
<keyword evidence="11" id="KW-1185">Reference proteome</keyword>
<comment type="similarity">
    <text evidence="2 9">Belongs to the pantothenate synthetase family.</text>
</comment>
<feature type="binding site" evidence="9">
    <location>
        <position position="61"/>
    </location>
    <ligand>
        <name>beta-alanine</name>
        <dbReference type="ChEBI" id="CHEBI:57966"/>
    </ligand>
</feature>
<dbReference type="GO" id="GO:0015940">
    <property type="term" value="P:pantothenate biosynthetic process"/>
    <property type="evidence" value="ECO:0007669"/>
    <property type="project" value="UniProtKB-UniRule"/>
</dbReference>
<feature type="binding site" evidence="9">
    <location>
        <position position="61"/>
    </location>
    <ligand>
        <name>(R)-pantoate</name>
        <dbReference type="ChEBI" id="CHEBI:15980"/>
    </ligand>
</feature>
<comment type="subunit">
    <text evidence="9">Homodimer.</text>
</comment>
<keyword evidence="5 9" id="KW-0566">Pantothenate biosynthesis</keyword>
<evidence type="ECO:0000256" key="8">
    <source>
        <dbReference type="ARBA" id="ARBA00048258"/>
    </source>
</evidence>
<evidence type="ECO:0000256" key="7">
    <source>
        <dbReference type="ARBA" id="ARBA00022840"/>
    </source>
</evidence>
<dbReference type="Gene3D" id="3.40.50.620">
    <property type="entry name" value="HUPs"/>
    <property type="match status" value="1"/>
</dbReference>
<organism evidence="10 11">
    <name type="scientific">Perspicuibacillus lycopersici</name>
    <dbReference type="NCBI Taxonomy" id="1325689"/>
    <lineage>
        <taxon>Bacteria</taxon>
        <taxon>Bacillati</taxon>
        <taxon>Bacillota</taxon>
        <taxon>Bacilli</taxon>
        <taxon>Bacillales</taxon>
        <taxon>Bacillaceae</taxon>
        <taxon>Perspicuibacillus</taxon>
    </lineage>
</organism>
<protein>
    <recommendedName>
        <fullName evidence="9">Pantothenate synthetase</fullName>
        <shortName evidence="9">PS</shortName>
        <ecNumber evidence="9">6.3.2.1</ecNumber>
    </recommendedName>
    <alternativeName>
        <fullName evidence="9">Pantoate--beta-alanine ligase</fullName>
    </alternativeName>
    <alternativeName>
        <fullName evidence="9">Pantoate-activating enzyme</fullName>
    </alternativeName>
</protein>
<evidence type="ECO:0000256" key="5">
    <source>
        <dbReference type="ARBA" id="ARBA00022655"/>
    </source>
</evidence>
<keyword evidence="7 9" id="KW-0067">ATP-binding</keyword>
<dbReference type="CDD" id="cd00560">
    <property type="entry name" value="PanC"/>
    <property type="match status" value="1"/>
</dbReference>
<dbReference type="FunFam" id="3.30.1300.10:FF:000001">
    <property type="entry name" value="Pantothenate synthetase"/>
    <property type="match status" value="1"/>
</dbReference>